<evidence type="ECO:0000256" key="1">
    <source>
        <dbReference type="SAM" id="Phobius"/>
    </source>
</evidence>
<name>A0A5J6VJB3_9VIRU</name>
<keyword evidence="1" id="KW-0812">Transmembrane</keyword>
<dbReference type="EMBL" id="MN448282">
    <property type="protein sequence ID" value="QFG74187.1"/>
    <property type="molecule type" value="Genomic_DNA"/>
</dbReference>
<reference evidence="2" key="1">
    <citation type="journal article" date="2019" name="Philos. Trans. R. Soc. Lond., B, Biol. Sci.">
        <title>Targeted metagenomic recovery of four divergent viruses reveals shared and distinctive characteristics of giant viruses of marine eukaryotes.</title>
        <authorList>
            <person name="Needham D.M."/>
            <person name="Poirier C."/>
            <person name="Hehenberger E."/>
            <person name="Jimenez V."/>
            <person name="Swalwell J.E."/>
            <person name="Santoro A.E."/>
            <person name="Worden A.Z."/>
        </authorList>
    </citation>
    <scope>NUCLEOTIDE SEQUENCE</scope>
    <source>
        <strain evidence="2">OPacV-662</strain>
    </source>
</reference>
<protein>
    <submittedName>
        <fullName evidence="2">Uncharacterized protein</fullName>
    </submittedName>
</protein>
<feature type="transmembrane region" description="Helical" evidence="1">
    <location>
        <begin position="134"/>
        <end position="154"/>
    </location>
</feature>
<organism evidence="2">
    <name type="scientific">Megaviridae environmental sample</name>
    <dbReference type="NCBI Taxonomy" id="1737588"/>
    <lineage>
        <taxon>Viruses</taxon>
        <taxon>Varidnaviria</taxon>
        <taxon>Bamfordvirae</taxon>
        <taxon>Nucleocytoviricota</taxon>
        <taxon>Megaviricetes</taxon>
        <taxon>Imitervirales</taxon>
        <taxon>Mimiviridae</taxon>
        <taxon>environmental samples</taxon>
    </lineage>
</organism>
<keyword evidence="1" id="KW-1133">Transmembrane helix</keyword>
<sequence length="155" mass="18074">MIKSNPYESAIILNRLSPNTGTCSVEFKNKVHHLHSYVNLTGGDLFGYKYYIKDDQIAVYARATSIIYLFNLYNPSKPIKYNCKKLIFKHNTIYDDDKKLFQFKKNTNKTDNKYINKTHTDIQFNPKNIDYIRILVFTYSLSSAVIISIISVLLQ</sequence>
<proteinExistence type="predicted"/>
<keyword evidence="1" id="KW-0472">Membrane</keyword>
<evidence type="ECO:0000313" key="2">
    <source>
        <dbReference type="EMBL" id="QFG74187.1"/>
    </source>
</evidence>
<accession>A0A5J6VJB3</accession>